<dbReference type="AlphaFoldDB" id="A0A4R0R1J6"/>
<dbReference type="Pfam" id="PF06687">
    <property type="entry name" value="SUR7"/>
    <property type="match status" value="1"/>
</dbReference>
<evidence type="ECO:0000256" key="3">
    <source>
        <dbReference type="ARBA" id="ARBA00022989"/>
    </source>
</evidence>
<dbReference type="PANTHER" id="PTHR28013:SF3">
    <property type="entry name" value="PROTEIN DCV1-RELATED"/>
    <property type="match status" value="1"/>
</dbReference>
<dbReference type="EMBL" id="RWJN01000544">
    <property type="protein sequence ID" value="TCD60790.1"/>
    <property type="molecule type" value="Genomic_DNA"/>
</dbReference>
<dbReference type="InterPro" id="IPR009571">
    <property type="entry name" value="SUR7/Rim9-like_fungi"/>
</dbReference>
<keyword evidence="7" id="KW-1185">Reference proteome</keyword>
<comment type="caution">
    <text evidence="6">The sequence shown here is derived from an EMBL/GenBank/DDBJ whole genome shotgun (WGS) entry which is preliminary data.</text>
</comment>
<dbReference type="GO" id="GO:0035838">
    <property type="term" value="C:growing cell tip"/>
    <property type="evidence" value="ECO:0007669"/>
    <property type="project" value="TreeGrafter"/>
</dbReference>
<keyword evidence="3 5" id="KW-1133">Transmembrane helix</keyword>
<dbReference type="OrthoDB" id="3881at2759"/>
<organism evidence="6 7">
    <name type="scientific">Steccherinum ochraceum</name>
    <dbReference type="NCBI Taxonomy" id="92696"/>
    <lineage>
        <taxon>Eukaryota</taxon>
        <taxon>Fungi</taxon>
        <taxon>Dikarya</taxon>
        <taxon>Basidiomycota</taxon>
        <taxon>Agaricomycotina</taxon>
        <taxon>Agaricomycetes</taxon>
        <taxon>Polyporales</taxon>
        <taxon>Steccherinaceae</taxon>
        <taxon>Steccherinum</taxon>
    </lineage>
</organism>
<name>A0A4R0R1J6_9APHY</name>
<feature type="transmembrane region" description="Helical" evidence="5">
    <location>
        <begin position="123"/>
        <end position="147"/>
    </location>
</feature>
<dbReference type="STRING" id="92696.A0A4R0R1J6"/>
<dbReference type="PANTHER" id="PTHR28013">
    <property type="entry name" value="PROTEIN DCV1-RELATED"/>
    <property type="match status" value="1"/>
</dbReference>
<gene>
    <name evidence="6" type="ORF">EIP91_009519</name>
</gene>
<feature type="transmembrane region" description="Helical" evidence="5">
    <location>
        <begin position="154"/>
        <end position="177"/>
    </location>
</feature>
<feature type="transmembrane region" description="Helical" evidence="5">
    <location>
        <begin position="21"/>
        <end position="43"/>
    </location>
</feature>
<comment type="subcellular location">
    <subcellularLocation>
        <location evidence="1">Membrane</location>
        <topology evidence="1">Multi-pass membrane protein</topology>
    </subcellularLocation>
</comment>
<evidence type="ECO:0000313" key="6">
    <source>
        <dbReference type="EMBL" id="TCD60790.1"/>
    </source>
</evidence>
<evidence type="ECO:0000256" key="5">
    <source>
        <dbReference type="SAM" id="Phobius"/>
    </source>
</evidence>
<evidence type="ECO:0000313" key="7">
    <source>
        <dbReference type="Proteomes" id="UP000292702"/>
    </source>
</evidence>
<dbReference type="GO" id="GO:0005886">
    <property type="term" value="C:plasma membrane"/>
    <property type="evidence" value="ECO:0007669"/>
    <property type="project" value="InterPro"/>
</dbReference>
<dbReference type="GO" id="GO:0032153">
    <property type="term" value="C:cell division site"/>
    <property type="evidence" value="ECO:0007669"/>
    <property type="project" value="TreeGrafter"/>
</dbReference>
<evidence type="ECO:0000256" key="4">
    <source>
        <dbReference type="ARBA" id="ARBA00023136"/>
    </source>
</evidence>
<dbReference type="Proteomes" id="UP000292702">
    <property type="component" value="Unassembled WGS sequence"/>
</dbReference>
<keyword evidence="2 5" id="KW-0812">Transmembrane</keyword>
<keyword evidence="4 5" id="KW-0472">Membrane</keyword>
<protein>
    <submittedName>
        <fullName evidence="6">Uncharacterized protein</fullName>
    </submittedName>
</protein>
<evidence type="ECO:0000256" key="1">
    <source>
        <dbReference type="ARBA" id="ARBA00004141"/>
    </source>
</evidence>
<feature type="transmembrane region" description="Helical" evidence="5">
    <location>
        <begin position="197"/>
        <end position="225"/>
    </location>
</feature>
<evidence type="ECO:0000256" key="2">
    <source>
        <dbReference type="ARBA" id="ARBA00022692"/>
    </source>
</evidence>
<reference evidence="6 7" key="1">
    <citation type="submission" date="2018-11" db="EMBL/GenBank/DDBJ databases">
        <title>Genome assembly of Steccherinum ochraceum LE-BIN_3174, the white-rot fungus of the Steccherinaceae family (The Residual Polyporoid clade, Polyporales, Basidiomycota).</title>
        <authorList>
            <person name="Fedorova T.V."/>
            <person name="Glazunova O.A."/>
            <person name="Landesman E.O."/>
            <person name="Moiseenko K.V."/>
            <person name="Psurtseva N.V."/>
            <person name="Savinova O.S."/>
            <person name="Shakhova N.V."/>
            <person name="Tyazhelova T.V."/>
            <person name="Vasina D.V."/>
        </authorList>
    </citation>
    <scope>NUCLEOTIDE SEQUENCE [LARGE SCALE GENOMIC DNA]</scope>
    <source>
        <strain evidence="6 7">LE-BIN_3174</strain>
    </source>
</reference>
<proteinExistence type="predicted"/>
<sequence length="249" mass="26708">MAHYDKHRYRPLAQYKCVSATASLFLLAAFALYLVVALSLPIIKPIYLFVIKFNTQPNQPPTSIATDIRFGVWGFCASSVLDLPTIFTNDGECTAPHLGYVVPQDLLALTGQPQLADAVLKGITILLVLHPVCAGLAFLCMFTSLFLASQCMQVLSLVISIFTAIVGSVTLAADLALEIEARQRVGPLTNNIVEVGWGNGVWMVLAAVVLSVGVVIITIIASIAIEHKDLLPGATISFLSCFESSVAFL</sequence>
<dbReference type="InterPro" id="IPR051380">
    <property type="entry name" value="pH-response_reg_palI/RIM9"/>
</dbReference>
<accession>A0A4R0R1J6</accession>